<keyword evidence="4" id="KW-1185">Reference proteome</keyword>
<name>A0A2T4AP29_TRIHA</name>
<evidence type="ECO:0000256" key="1">
    <source>
        <dbReference type="SAM" id="MobiDB-lite"/>
    </source>
</evidence>
<accession>A0A2T4AP29</accession>
<feature type="region of interest" description="Disordered" evidence="1">
    <location>
        <begin position="18"/>
        <end position="47"/>
    </location>
</feature>
<dbReference type="GeneID" id="36622633"/>
<feature type="transmembrane region" description="Helical" evidence="2">
    <location>
        <begin position="50"/>
        <end position="71"/>
    </location>
</feature>
<dbReference type="RefSeq" id="XP_024778511.1">
    <property type="nucleotide sequence ID" value="XM_024914068.1"/>
</dbReference>
<protein>
    <submittedName>
        <fullName evidence="3">Uncharacterized protein</fullName>
    </submittedName>
</protein>
<evidence type="ECO:0000313" key="3">
    <source>
        <dbReference type="EMBL" id="PTB58834.1"/>
    </source>
</evidence>
<keyword evidence="2" id="KW-0812">Transmembrane</keyword>
<evidence type="ECO:0000313" key="4">
    <source>
        <dbReference type="Proteomes" id="UP000241690"/>
    </source>
</evidence>
<dbReference type="Proteomes" id="UP000241690">
    <property type="component" value="Unassembled WGS sequence"/>
</dbReference>
<sequence length="127" mass="14558">MSQAVRVCKWRRAEYEHGVQQPHLQDGPKGKEKKSSRNLAEEEMSPTPTLSAPIFFLLFLRTFFFSLPHLLRARSTAADRLTFGGWPHRRDCFTSESAREKKNLDQNFPTKRSTVLHGWTKLAGGLS</sequence>
<dbReference type="AlphaFoldDB" id="A0A2T4AP29"/>
<feature type="compositionally biased region" description="Basic and acidic residues" evidence="1">
    <location>
        <begin position="26"/>
        <end position="35"/>
    </location>
</feature>
<evidence type="ECO:0000256" key="2">
    <source>
        <dbReference type="SAM" id="Phobius"/>
    </source>
</evidence>
<dbReference type="EMBL" id="KZ679676">
    <property type="protein sequence ID" value="PTB58834.1"/>
    <property type="molecule type" value="Genomic_DNA"/>
</dbReference>
<gene>
    <name evidence="3" type="ORF">M431DRAFT_287785</name>
</gene>
<keyword evidence="2" id="KW-1133">Transmembrane helix</keyword>
<proteinExistence type="predicted"/>
<reference evidence="3 4" key="1">
    <citation type="submission" date="2016-07" db="EMBL/GenBank/DDBJ databases">
        <title>Multiple horizontal gene transfer events from other fungi enriched the ability of initially mycotrophic Trichoderma (Ascomycota) to feed on dead plant biomass.</title>
        <authorList>
            <consortium name="DOE Joint Genome Institute"/>
            <person name="Aerts A."/>
            <person name="Atanasova L."/>
            <person name="Chenthamara K."/>
            <person name="Zhang J."/>
            <person name="Grujic M."/>
            <person name="Henrissat B."/>
            <person name="Kuo A."/>
            <person name="Salamov A."/>
            <person name="Lipzen A."/>
            <person name="Labutti K."/>
            <person name="Barry K."/>
            <person name="Miao Y."/>
            <person name="Rahimi M.J."/>
            <person name="Shen Q."/>
            <person name="Grigoriev I.V."/>
            <person name="Kubicek C.P."/>
            <person name="Druzhinina I.S."/>
        </authorList>
    </citation>
    <scope>NUCLEOTIDE SEQUENCE [LARGE SCALE GENOMIC DNA]</scope>
    <source>
        <strain evidence="3 4">CBS 226.95</strain>
    </source>
</reference>
<organism evidence="3 4">
    <name type="scientific">Trichoderma harzianum CBS 226.95</name>
    <dbReference type="NCBI Taxonomy" id="983964"/>
    <lineage>
        <taxon>Eukaryota</taxon>
        <taxon>Fungi</taxon>
        <taxon>Dikarya</taxon>
        <taxon>Ascomycota</taxon>
        <taxon>Pezizomycotina</taxon>
        <taxon>Sordariomycetes</taxon>
        <taxon>Hypocreomycetidae</taxon>
        <taxon>Hypocreales</taxon>
        <taxon>Hypocreaceae</taxon>
        <taxon>Trichoderma</taxon>
    </lineage>
</organism>
<keyword evidence="2" id="KW-0472">Membrane</keyword>